<gene>
    <name evidence="2" type="ORF">ACHAWU_003809</name>
</gene>
<evidence type="ECO:0000256" key="1">
    <source>
        <dbReference type="SAM" id="MobiDB-lite"/>
    </source>
</evidence>
<dbReference type="Proteomes" id="UP001530293">
    <property type="component" value="Unassembled WGS sequence"/>
</dbReference>
<evidence type="ECO:0008006" key="4">
    <source>
        <dbReference type="Google" id="ProtNLM"/>
    </source>
</evidence>
<feature type="compositionally biased region" description="Low complexity" evidence="1">
    <location>
        <begin position="270"/>
        <end position="294"/>
    </location>
</feature>
<feature type="region of interest" description="Disordered" evidence="1">
    <location>
        <begin position="740"/>
        <end position="815"/>
    </location>
</feature>
<dbReference type="AlphaFoldDB" id="A0ABD3MM03"/>
<protein>
    <recommendedName>
        <fullName evidence="4">VASt domain-containing protein</fullName>
    </recommendedName>
</protein>
<comment type="caution">
    <text evidence="2">The sequence shown here is derived from an EMBL/GenBank/DDBJ whole genome shotgun (WGS) entry which is preliminary data.</text>
</comment>
<feature type="region of interest" description="Disordered" evidence="1">
    <location>
        <begin position="835"/>
        <end position="874"/>
    </location>
</feature>
<feature type="compositionally biased region" description="Low complexity" evidence="1">
    <location>
        <begin position="128"/>
        <end position="161"/>
    </location>
</feature>
<feature type="compositionally biased region" description="Polar residues" evidence="1">
    <location>
        <begin position="847"/>
        <end position="856"/>
    </location>
</feature>
<feature type="region of interest" description="Disordered" evidence="1">
    <location>
        <begin position="553"/>
        <end position="576"/>
    </location>
</feature>
<reference evidence="2 3" key="1">
    <citation type="submission" date="2024-10" db="EMBL/GenBank/DDBJ databases">
        <title>Updated reference genomes for cyclostephanoid diatoms.</title>
        <authorList>
            <person name="Roberts W.R."/>
            <person name="Alverson A.J."/>
        </authorList>
    </citation>
    <scope>NUCLEOTIDE SEQUENCE [LARGE SCALE GENOMIC DNA]</scope>
    <source>
        <strain evidence="2 3">AJA232-27</strain>
    </source>
</reference>
<evidence type="ECO:0000313" key="2">
    <source>
        <dbReference type="EMBL" id="KAL3764949.1"/>
    </source>
</evidence>
<evidence type="ECO:0000313" key="3">
    <source>
        <dbReference type="Proteomes" id="UP001530293"/>
    </source>
</evidence>
<proteinExistence type="predicted"/>
<dbReference type="EMBL" id="JALLBG020000100">
    <property type="protein sequence ID" value="KAL3764949.1"/>
    <property type="molecule type" value="Genomic_DNA"/>
</dbReference>
<feature type="compositionally biased region" description="Low complexity" evidence="1">
    <location>
        <begin position="553"/>
        <end position="566"/>
    </location>
</feature>
<accession>A0ABD3MM03</accession>
<feature type="region of interest" description="Disordered" evidence="1">
    <location>
        <begin position="101"/>
        <end position="170"/>
    </location>
</feature>
<feature type="region of interest" description="Disordered" evidence="1">
    <location>
        <begin position="630"/>
        <end position="666"/>
    </location>
</feature>
<feature type="compositionally biased region" description="Basic and acidic residues" evidence="1">
    <location>
        <begin position="805"/>
        <end position="814"/>
    </location>
</feature>
<organism evidence="2 3">
    <name type="scientific">Discostella pseudostelligera</name>
    <dbReference type="NCBI Taxonomy" id="259834"/>
    <lineage>
        <taxon>Eukaryota</taxon>
        <taxon>Sar</taxon>
        <taxon>Stramenopiles</taxon>
        <taxon>Ochrophyta</taxon>
        <taxon>Bacillariophyta</taxon>
        <taxon>Coscinodiscophyceae</taxon>
        <taxon>Thalassiosirophycidae</taxon>
        <taxon>Stephanodiscales</taxon>
        <taxon>Stephanodiscaceae</taxon>
        <taxon>Discostella</taxon>
    </lineage>
</organism>
<feature type="region of interest" description="Disordered" evidence="1">
    <location>
        <begin position="267"/>
        <end position="294"/>
    </location>
</feature>
<keyword evidence="3" id="KW-1185">Reference proteome</keyword>
<feature type="compositionally biased region" description="Basic residues" evidence="1">
    <location>
        <begin position="864"/>
        <end position="874"/>
    </location>
</feature>
<name>A0ABD3MM03_9STRA</name>
<sequence>MPAKVASLNYHPSAAMPPAHCDPASLLSSSAPPSPSPLLGSCQTTLCTLIDAALNICASDGTTLNKSQTQSECCASSSAQDEIIIVGIEGHRQQRFQDEQYGYQQQHPAPHHHRHQEQINKAQQYSDTTSSRPSLSRSSNSNTSNNSSHSSSFLRHTSSPSNTNSDHNPRQETVILPHLRFNTLPSSSSSLQDFYTMFLADNAPHSFQVFHESYGDENVVATPWKIKQKKKTRSSNDNTIYEDEEEKEEEGSWGMLDRYERTITYHTKISPGSSSNPLVSSSTTTTTTNNSNSLSNNMIPLGVSIIQTLIKNSNTRVWVLQCEFSFDFLNSTSPPSSSSMSSIASSTNTTSNSGSGSSSSSNVGKKLLGTNAVVGGLSQYFMSHVVKGSTVNVSIILRECEEGAGADTWQEVASAMDYVKIAQDHHHPATSHYLNNARGGVTTSSSNRRHQQHHHPQRQTFCQEDIFSCFSHPLLLPPDGLCGSGTSSSSWRAKGKSSYYRNNCINIEEPSKIGASLLSAIKAKNAPSATDFASSSNKPVADVSLAMTPMVTNSEESNNTNNNNNTVMKRLGAKTNNPREQKEYYEQQEDVLAYCSSRGSMKVKNIPSELSRAPSTISMRRMILDKTETTTASANVVSSPSRSRINTDSINTSSPVHSNAGASSTAKFPQGISMRIQMELVDSSSCPSIPTIDDKIRRGLKKRFARSWVSWAESWCMRVWEEEEAERVRKKALGVAMHDPNKKNKVNVRPIVRRVGDLEGKKKKMLQPSEDTPTTAKSSSSSTSSSVSTDDNGWKPMQVKGSPTRKSERWMAMEREDECGVEVECTVSVAVHQQEQQQKRKLKAVDINQNKEQGSNKAPVKRSGLLKHRRNKLI</sequence>
<feature type="region of interest" description="Disordered" evidence="1">
    <location>
        <begin position="335"/>
        <end position="362"/>
    </location>
</feature>
<feature type="compositionally biased region" description="Low complexity" evidence="1">
    <location>
        <begin position="772"/>
        <end position="789"/>
    </location>
</feature>